<dbReference type="Proteomes" id="UP000250561">
    <property type="component" value="Unassembled WGS sequence"/>
</dbReference>
<organism evidence="2 3">
    <name type="scientific">Escherichia coli</name>
    <dbReference type="NCBI Taxonomy" id="562"/>
    <lineage>
        <taxon>Bacteria</taxon>
        <taxon>Pseudomonadati</taxon>
        <taxon>Pseudomonadota</taxon>
        <taxon>Gammaproteobacteria</taxon>
        <taxon>Enterobacterales</taxon>
        <taxon>Enterobacteriaceae</taxon>
        <taxon>Escherichia</taxon>
    </lineage>
</organism>
<accession>A0A2X1KXG8</accession>
<evidence type="ECO:0000313" key="3">
    <source>
        <dbReference type="Proteomes" id="UP000250561"/>
    </source>
</evidence>
<proteinExistence type="predicted"/>
<name>A0A2X1KXG8_ECOLX</name>
<dbReference type="EMBL" id="UARS01000014">
    <property type="protein sequence ID" value="SPW57502.1"/>
    <property type="molecule type" value="Genomic_DNA"/>
</dbReference>
<feature type="compositionally biased region" description="Basic and acidic residues" evidence="1">
    <location>
        <begin position="1"/>
        <end position="21"/>
    </location>
</feature>
<protein>
    <submittedName>
        <fullName evidence="2">Uncharacterized protein</fullName>
    </submittedName>
</protein>
<sequence length="67" mass="7110">MEGVVMRDIHPFTAPHNERAADSGNTATPMPLAIAAVSVAIDSISPMTFAVSRRREKASSTRSLTAL</sequence>
<gene>
    <name evidence="2" type="ORF">NCTC11126_05523</name>
</gene>
<dbReference type="AlphaFoldDB" id="A0A2X1KXG8"/>
<evidence type="ECO:0000256" key="1">
    <source>
        <dbReference type="SAM" id="MobiDB-lite"/>
    </source>
</evidence>
<feature type="region of interest" description="Disordered" evidence="1">
    <location>
        <begin position="1"/>
        <end position="26"/>
    </location>
</feature>
<reference evidence="2 3" key="1">
    <citation type="submission" date="2018-06" db="EMBL/GenBank/DDBJ databases">
        <authorList>
            <consortium name="Pathogen Informatics"/>
            <person name="Doyle S."/>
        </authorList>
    </citation>
    <scope>NUCLEOTIDE SEQUENCE [LARGE SCALE GENOMIC DNA]</scope>
    <source>
        <strain evidence="2 3">NCTC11126</strain>
    </source>
</reference>
<evidence type="ECO:0000313" key="2">
    <source>
        <dbReference type="EMBL" id="SPW57502.1"/>
    </source>
</evidence>